<accession>A0A6I6LS26</accession>
<evidence type="ECO:0000256" key="3">
    <source>
        <dbReference type="PROSITE-ProRule" id="PRU10007"/>
    </source>
</evidence>
<evidence type="ECO:0000313" key="7">
    <source>
        <dbReference type="Proteomes" id="UP000438983"/>
    </source>
</evidence>
<dbReference type="PANTHER" id="PTHR11699">
    <property type="entry name" value="ALDEHYDE DEHYDROGENASE-RELATED"/>
    <property type="match status" value="1"/>
</dbReference>
<evidence type="ECO:0000256" key="4">
    <source>
        <dbReference type="RuleBase" id="RU003345"/>
    </source>
</evidence>
<dbReference type="InterPro" id="IPR044086">
    <property type="entry name" value="LUC3-like"/>
</dbReference>
<comment type="similarity">
    <text evidence="1 4">Belongs to the aldehyde dehydrogenase family.</text>
</comment>
<dbReference type="PROSITE" id="PS00687">
    <property type="entry name" value="ALDEHYDE_DEHYDR_GLU"/>
    <property type="match status" value="1"/>
</dbReference>
<organism evidence="6 7">
    <name type="scientific">Stutzerimonas stutzeri</name>
    <name type="common">Pseudomonas stutzeri</name>
    <dbReference type="NCBI Taxonomy" id="316"/>
    <lineage>
        <taxon>Bacteria</taxon>
        <taxon>Pseudomonadati</taxon>
        <taxon>Pseudomonadota</taxon>
        <taxon>Gammaproteobacteria</taxon>
        <taxon>Pseudomonadales</taxon>
        <taxon>Pseudomonadaceae</taxon>
        <taxon>Stutzerimonas</taxon>
    </lineage>
</organism>
<evidence type="ECO:0000256" key="2">
    <source>
        <dbReference type="ARBA" id="ARBA00023002"/>
    </source>
</evidence>
<dbReference type="Gene3D" id="3.40.605.10">
    <property type="entry name" value="Aldehyde Dehydrogenase, Chain A, domain 1"/>
    <property type="match status" value="1"/>
</dbReference>
<dbReference type="OrthoDB" id="9812625at2"/>
<dbReference type="GO" id="GO:0016620">
    <property type="term" value="F:oxidoreductase activity, acting on the aldehyde or oxo group of donors, NAD or NADP as acceptor"/>
    <property type="evidence" value="ECO:0007669"/>
    <property type="project" value="InterPro"/>
</dbReference>
<dbReference type="Gene3D" id="3.40.309.10">
    <property type="entry name" value="Aldehyde Dehydrogenase, Chain A, domain 2"/>
    <property type="match status" value="1"/>
</dbReference>
<dbReference type="AlphaFoldDB" id="A0A6I6LS26"/>
<feature type="active site" evidence="3">
    <location>
        <position position="239"/>
    </location>
</feature>
<dbReference type="Pfam" id="PF00171">
    <property type="entry name" value="Aldedh"/>
    <property type="match status" value="1"/>
</dbReference>
<gene>
    <name evidence="6" type="ORF">GQA94_14300</name>
</gene>
<dbReference type="SUPFAM" id="SSF53720">
    <property type="entry name" value="ALDH-like"/>
    <property type="match status" value="1"/>
</dbReference>
<dbReference type="InterPro" id="IPR016162">
    <property type="entry name" value="Ald_DH_N"/>
</dbReference>
<dbReference type="InterPro" id="IPR029510">
    <property type="entry name" value="Ald_DH_CS_GLU"/>
</dbReference>
<dbReference type="FunFam" id="3.40.605.10:FF:000007">
    <property type="entry name" value="NAD/NADP-dependent betaine aldehyde dehydrogenase"/>
    <property type="match status" value="1"/>
</dbReference>
<keyword evidence="2 4" id="KW-0560">Oxidoreductase</keyword>
<dbReference type="InterPro" id="IPR016163">
    <property type="entry name" value="Ald_DH_C"/>
</dbReference>
<dbReference type="Proteomes" id="UP000438983">
    <property type="component" value="Chromosome"/>
</dbReference>
<name>A0A6I6LS26_STUST</name>
<proteinExistence type="inferred from homology"/>
<evidence type="ECO:0000259" key="5">
    <source>
        <dbReference type="Pfam" id="PF00171"/>
    </source>
</evidence>
<evidence type="ECO:0000313" key="6">
    <source>
        <dbReference type="EMBL" id="QGZ31176.1"/>
    </source>
</evidence>
<sequence length="467" mass="49868">MFSMLIDGRLTETDARLKVINPSDETVAAEVSDADRTIVDSAVQAAKQAYASWRNTAVDERQALLRKLSAVLQENADELAELLVREQGRPLPLAHFEVGLAQRYLDFYAEQSLDVEILVDDTNSRVELHRKSLGVVAAISPWNAPLYLSLSKVAPALLAGNSVVLKPPQTSPLAVLRFGELVKDIVPAGLLNIICGGNDAGAAMVDHPDVAKVSFTGSTETGKVIMREASSSLKRLTLELGGNDAAIVLPDVDPKAIAPALFGTAFFNSGQVCAIIKRLYVHDDIYDAVCEELAALANGAAVGDDAQSQFGPIQNKAQLDKVLGYLDEAHRSGRVIAGGKRIERPGYFVQLTVVRDIEDGTPLVDEEPFGPILPVVRFSSIDDVVAKANASTLGLGASVWSKDLVVASDIASRIDSGTVWINQHCALDPAIPFPTRKQSGIGVESGREGLLEYTAVQVVNINKASAV</sequence>
<dbReference type="RefSeq" id="WP_158188639.1">
    <property type="nucleotide sequence ID" value="NZ_CP046902.1"/>
</dbReference>
<dbReference type="InterPro" id="IPR016161">
    <property type="entry name" value="Ald_DH/histidinol_DH"/>
</dbReference>
<feature type="domain" description="Aldehyde dehydrogenase" evidence="5">
    <location>
        <begin position="14"/>
        <end position="459"/>
    </location>
</feature>
<dbReference type="CDD" id="cd07106">
    <property type="entry name" value="ALDH_AldA-AAD23400"/>
    <property type="match status" value="1"/>
</dbReference>
<protein>
    <submittedName>
        <fullName evidence="6">Aldehyde dehydrogenase family protein</fullName>
    </submittedName>
</protein>
<dbReference type="InterPro" id="IPR015590">
    <property type="entry name" value="Aldehyde_DH_dom"/>
</dbReference>
<reference evidence="6 7" key="1">
    <citation type="submission" date="2019-12" db="EMBL/GenBank/DDBJ databases">
        <title>Complete genome sequence of Pseudomonas stutzeri.</title>
        <authorList>
            <person name="Lim S.R."/>
            <person name="Kim J.H."/>
        </authorList>
    </citation>
    <scope>NUCLEOTIDE SEQUENCE [LARGE SCALE GENOMIC DNA]</scope>
    <source>
        <strain evidence="6 7">PM101005</strain>
    </source>
</reference>
<dbReference type="EMBL" id="CP046902">
    <property type="protein sequence ID" value="QGZ31176.1"/>
    <property type="molecule type" value="Genomic_DNA"/>
</dbReference>
<evidence type="ECO:0000256" key="1">
    <source>
        <dbReference type="ARBA" id="ARBA00009986"/>
    </source>
</evidence>